<dbReference type="InterPro" id="IPR055326">
    <property type="entry name" value="MINIYO"/>
</dbReference>
<dbReference type="EMBL" id="RXIC02000025">
    <property type="protein sequence ID" value="KAB1207630.1"/>
    <property type="molecule type" value="Genomic_DNA"/>
</dbReference>
<dbReference type="OrthoDB" id="348201at2759"/>
<evidence type="ECO:0000256" key="1">
    <source>
        <dbReference type="SAM" id="MobiDB-lite"/>
    </source>
</evidence>
<feature type="domain" description="RPAP1/MINIYO-like TPR repeats" evidence="2">
    <location>
        <begin position="931"/>
        <end position="1072"/>
    </location>
</feature>
<name>A0A6A1V8Y0_9ROSI</name>
<dbReference type="PANTHER" id="PTHR47605">
    <property type="entry name" value="TRANSCRIPTIONAL ELONGATION REGULATOR MINIYO"/>
    <property type="match status" value="1"/>
</dbReference>
<feature type="region of interest" description="Disordered" evidence="1">
    <location>
        <begin position="1"/>
        <end position="21"/>
    </location>
</feature>
<dbReference type="AlphaFoldDB" id="A0A6A1V8Y0"/>
<evidence type="ECO:0000259" key="2">
    <source>
        <dbReference type="Pfam" id="PF25766"/>
    </source>
</evidence>
<protein>
    <recommendedName>
        <fullName evidence="2">RPAP1/MINIYO-like TPR repeats domain-containing protein</fullName>
    </recommendedName>
</protein>
<organism evidence="3 4">
    <name type="scientific">Morella rubra</name>
    <name type="common">Chinese bayberry</name>
    <dbReference type="NCBI Taxonomy" id="262757"/>
    <lineage>
        <taxon>Eukaryota</taxon>
        <taxon>Viridiplantae</taxon>
        <taxon>Streptophyta</taxon>
        <taxon>Embryophyta</taxon>
        <taxon>Tracheophyta</taxon>
        <taxon>Spermatophyta</taxon>
        <taxon>Magnoliopsida</taxon>
        <taxon>eudicotyledons</taxon>
        <taxon>Gunneridae</taxon>
        <taxon>Pentapetalae</taxon>
        <taxon>rosids</taxon>
        <taxon>fabids</taxon>
        <taxon>Fagales</taxon>
        <taxon>Myricaceae</taxon>
        <taxon>Morella</taxon>
    </lineage>
</organism>
<gene>
    <name evidence="3" type="ORF">CJ030_MR7G014915</name>
</gene>
<proteinExistence type="predicted"/>
<dbReference type="InterPro" id="IPR016024">
    <property type="entry name" value="ARM-type_fold"/>
</dbReference>
<reference evidence="3 4" key="1">
    <citation type="journal article" date="2019" name="Plant Biotechnol. J.">
        <title>The red bayberry genome and genetic basis of sex determination.</title>
        <authorList>
            <person name="Jia H.M."/>
            <person name="Jia H.J."/>
            <person name="Cai Q.L."/>
            <person name="Wang Y."/>
            <person name="Zhao H.B."/>
            <person name="Yang W.F."/>
            <person name="Wang G.Y."/>
            <person name="Li Y.H."/>
            <person name="Zhan D.L."/>
            <person name="Shen Y.T."/>
            <person name="Niu Q.F."/>
            <person name="Chang L."/>
            <person name="Qiu J."/>
            <person name="Zhao L."/>
            <person name="Xie H.B."/>
            <person name="Fu W.Y."/>
            <person name="Jin J."/>
            <person name="Li X.W."/>
            <person name="Jiao Y."/>
            <person name="Zhou C.C."/>
            <person name="Tu T."/>
            <person name="Chai C.Y."/>
            <person name="Gao J.L."/>
            <person name="Fan L.J."/>
            <person name="van de Weg E."/>
            <person name="Wang J.Y."/>
            <person name="Gao Z.S."/>
        </authorList>
    </citation>
    <scope>NUCLEOTIDE SEQUENCE [LARGE SCALE GENOMIC DNA]</scope>
    <source>
        <tissue evidence="3">Leaves</tissue>
    </source>
</reference>
<evidence type="ECO:0000313" key="3">
    <source>
        <dbReference type="EMBL" id="KAB1207630.1"/>
    </source>
</evidence>
<keyword evidence="4" id="KW-1185">Reference proteome</keyword>
<sequence>MEKKKRSSKGSDTNSPLIKPKIFGGGGALQISEDGASRIIGGIVEKGISDEPHRHPTAPPKPSLLPFPVARHRSHGPVPGQRALAFHLISSVLDKALHGIIQNQVGSTLRNASKLDKNIDWEAVWAFALGPEPELVLSLRMSLDDNHNSVVLACAKAIQCALSCDVNESFFEISEKTATYEKEIFTAPVFRSRSEIDVGFLHGGFWKYNAKPSNILPADDDMVDDESEGKHTIQDDIVVGGQDFGAGLVRMGILPRLCYLLEVLAQSDKKNCIEFVNNGTFQTMTRHLYQDVSSSLEHWVKSGRENCKLSSALMVEQLRFWKVCIHDGYCVSYFPGIFPALCLWLNPPSIEKLIQKSVLSEFTSISREAYLVLEALARRLPKLFSKKCDGEDTEIWSWSCVGPMVELAMKWIAFKSDPHLCKLFGWHEGTGSDFVFPEVSPVNSLLWVYSAVLRMLCRVLEKMIPEDSVNLHGSSELVPWLPEFVPKVGLEIVKNGFLSFSGAEISEYPAGGRSFIEQLCHLRQQSNYETSLACVCSLHGFVQVIANIDKLIQLAKNAVPKPSQECSASREGKILEDGILEGSMVELRNLLNFFMKLVASEWPFIKSIEVFGRGGPAPGLGVGWGASGGGFWSATVLLAQIDAGFLVYLLETFQFPASTDTPTVEEMTFSVQRINSAIGVCLIAGPRDRIIVEKALNVLLHVQGLKFLNLCIRRFLYLDKRFKPFSWEYEEEDFLVFSKQLASHFRNRWLSMKKKPKDMIENSSSRNRTFKKGSVALDTIHEDLDTLTKTSQECPSVVEWAHQRLPLPVSWFFSTVSTIFDIKHDGMQRVRMQTLTQDPNDLLEISKAGLFFNLGVEAMSTFKSVDIQSPVQGIPLVWKLHSLSMILLVGMGVLEEEKSRDVYEALQDIYGQLLDQSRISLSADLILEEEVNLLTEAKNKDNAECLMFQSEINESYSTFVETLVEQFSAISYGDFIFGRQVAVYLHRCVEAPIRLAAWNVLTNACVLDLLPPLKKCIGKAKGYLEPVEDNDGILEAYVKSWNSGALDRAAIRGSVAYTLVIHHLCSFIFHTHPVDKLSLRNKLVKSLLRDYSRKHHHEMLDQNGGSPIERSSIDKRIYFVKEMFKLKDACRKITK</sequence>
<dbReference type="SUPFAM" id="SSF48371">
    <property type="entry name" value="ARM repeat"/>
    <property type="match status" value="1"/>
</dbReference>
<accession>A0A6A1V8Y0</accession>
<dbReference type="PANTHER" id="PTHR47605:SF2">
    <property type="entry name" value="TRANSCRIPTIONAL ELONGATION REGULATOR MINIYO"/>
    <property type="match status" value="1"/>
</dbReference>
<evidence type="ECO:0000313" key="4">
    <source>
        <dbReference type="Proteomes" id="UP000516437"/>
    </source>
</evidence>
<dbReference type="InterPro" id="IPR057989">
    <property type="entry name" value="TPR_RPAP1/MINIYO-like"/>
</dbReference>
<dbReference type="Proteomes" id="UP000516437">
    <property type="component" value="Chromosome 7"/>
</dbReference>
<dbReference type="Pfam" id="PF25766">
    <property type="entry name" value="TPR_RPAP1"/>
    <property type="match status" value="1"/>
</dbReference>
<comment type="caution">
    <text evidence="3">The sequence shown here is derived from an EMBL/GenBank/DDBJ whole genome shotgun (WGS) entry which is preliminary data.</text>
</comment>